<evidence type="ECO:0000313" key="3">
    <source>
        <dbReference type="Proteomes" id="UP000824998"/>
    </source>
</evidence>
<reference evidence="2" key="1">
    <citation type="journal article" date="2021" name="IMA Fungus">
        <title>Genomic characterization of three marine fungi, including Emericellopsis atlantica sp. nov. with signatures of a generalist lifestyle and marine biomass degradation.</title>
        <authorList>
            <person name="Hagestad O.C."/>
            <person name="Hou L."/>
            <person name="Andersen J.H."/>
            <person name="Hansen E.H."/>
            <person name="Altermark B."/>
            <person name="Li C."/>
            <person name="Kuhnert E."/>
            <person name="Cox R.J."/>
            <person name="Crous P.W."/>
            <person name="Spatafora J.W."/>
            <person name="Lail K."/>
            <person name="Amirebrahimi M."/>
            <person name="Lipzen A."/>
            <person name="Pangilinan J."/>
            <person name="Andreopoulos W."/>
            <person name="Hayes R.D."/>
            <person name="Ng V."/>
            <person name="Grigoriev I.V."/>
            <person name="Jackson S.A."/>
            <person name="Sutton T.D.S."/>
            <person name="Dobson A.D.W."/>
            <person name="Rama T."/>
        </authorList>
    </citation>
    <scope>NUCLEOTIDE SEQUENCE</scope>
    <source>
        <strain evidence="2">TRa018bII</strain>
    </source>
</reference>
<dbReference type="Proteomes" id="UP000824998">
    <property type="component" value="Unassembled WGS sequence"/>
</dbReference>
<sequence length="212" mass="23768">MNHMCRLMRSARREPDPASARASSDGDFMSHKRLTNPRISSLPKGMRVPSRDSTSLRMHGWAPLASGGDVAVVSFGERHASRWRSPPRRMKIYGWAGGIVRPGGTPPRGRQSEVPLTSHRRTSIVAENARSSSPWPHRFDPFRSDCLQDLSGCMLLDEISSQTLYHPTNINLSFLRRLTCSYHDNHGSSSSSLGQRSEPRWEGGRVLLNCLY</sequence>
<evidence type="ECO:0000256" key="1">
    <source>
        <dbReference type="SAM" id="MobiDB-lite"/>
    </source>
</evidence>
<comment type="caution">
    <text evidence="2">The sequence shown here is derived from an EMBL/GenBank/DDBJ whole genome shotgun (WGS) entry which is preliminary data.</text>
</comment>
<dbReference type="AlphaFoldDB" id="A0A9P7YGY5"/>
<gene>
    <name evidence="2" type="ORF">BJ875DRAFT_67459</name>
</gene>
<accession>A0A9P7YGY5</accession>
<evidence type="ECO:0000313" key="2">
    <source>
        <dbReference type="EMBL" id="KAG9232818.1"/>
    </source>
</evidence>
<keyword evidence="3" id="KW-1185">Reference proteome</keyword>
<feature type="region of interest" description="Disordered" evidence="1">
    <location>
        <begin position="1"/>
        <end position="54"/>
    </location>
</feature>
<name>A0A9P7YGY5_9HELO</name>
<dbReference type="EMBL" id="MU251529">
    <property type="protein sequence ID" value="KAG9232818.1"/>
    <property type="molecule type" value="Genomic_DNA"/>
</dbReference>
<proteinExistence type="predicted"/>
<protein>
    <submittedName>
        <fullName evidence="2">Uncharacterized protein</fullName>
    </submittedName>
</protein>
<organism evidence="2 3">
    <name type="scientific">Amylocarpus encephaloides</name>
    <dbReference type="NCBI Taxonomy" id="45428"/>
    <lineage>
        <taxon>Eukaryota</taxon>
        <taxon>Fungi</taxon>
        <taxon>Dikarya</taxon>
        <taxon>Ascomycota</taxon>
        <taxon>Pezizomycotina</taxon>
        <taxon>Leotiomycetes</taxon>
        <taxon>Helotiales</taxon>
        <taxon>Helotiales incertae sedis</taxon>
        <taxon>Amylocarpus</taxon>
    </lineage>
</organism>